<reference evidence="9" key="2">
    <citation type="submission" date="2023-01" db="EMBL/GenBank/DDBJ databases">
        <title>Draft genome sequence of Sulfitobacter pacificus strain NBRC 109915.</title>
        <authorList>
            <person name="Sun Q."/>
            <person name="Mori K."/>
        </authorList>
    </citation>
    <scope>NUCLEOTIDE SEQUENCE</scope>
    <source>
        <strain evidence="9">NBRC 109915</strain>
    </source>
</reference>
<dbReference type="Pfam" id="PF13145">
    <property type="entry name" value="Rotamase_2"/>
    <property type="match status" value="1"/>
</dbReference>
<evidence type="ECO:0000256" key="2">
    <source>
        <dbReference type="ARBA" id="ARBA00022475"/>
    </source>
</evidence>
<evidence type="ECO:0000313" key="9">
    <source>
        <dbReference type="EMBL" id="GLQ26879.1"/>
    </source>
</evidence>
<protein>
    <submittedName>
        <fullName evidence="9">Peptidyl-prolyl cis-trans isomerase</fullName>
    </submittedName>
</protein>
<dbReference type="InterPro" id="IPR000297">
    <property type="entry name" value="PPIase_PpiC"/>
</dbReference>
<evidence type="ECO:0000256" key="5">
    <source>
        <dbReference type="ARBA" id="ARBA00023136"/>
    </source>
</evidence>
<evidence type="ECO:0000259" key="8">
    <source>
        <dbReference type="Pfam" id="PF13145"/>
    </source>
</evidence>
<dbReference type="Proteomes" id="UP001161388">
    <property type="component" value="Unassembled WGS sequence"/>
</dbReference>
<keyword evidence="6" id="KW-0143">Chaperone</keyword>
<accession>A0ABQ5VII4</accession>
<reference evidence="9" key="1">
    <citation type="journal article" date="2014" name="Int. J. Syst. Evol. Microbiol.">
        <title>Complete genome of a new Firmicutes species belonging to the dominant human colonic microbiota ('Ruminococcus bicirculans') reveals two chromosomes and a selective capacity to utilize plant glucans.</title>
        <authorList>
            <consortium name="NISC Comparative Sequencing Program"/>
            <person name="Wegmann U."/>
            <person name="Louis P."/>
            <person name="Goesmann A."/>
            <person name="Henrissat B."/>
            <person name="Duncan S.H."/>
            <person name="Flint H.J."/>
        </authorList>
    </citation>
    <scope>NUCLEOTIDE SEQUENCE</scope>
    <source>
        <strain evidence="9">NBRC 109915</strain>
    </source>
</reference>
<organism evidence="9 10">
    <name type="scientific">Sulfitobacter pacificus</name>
    <dbReference type="NCBI Taxonomy" id="1499314"/>
    <lineage>
        <taxon>Bacteria</taxon>
        <taxon>Pseudomonadati</taxon>
        <taxon>Pseudomonadota</taxon>
        <taxon>Alphaproteobacteria</taxon>
        <taxon>Rhodobacterales</taxon>
        <taxon>Roseobacteraceae</taxon>
        <taxon>Sulfitobacter</taxon>
    </lineage>
</organism>
<keyword evidence="2" id="KW-1003">Cell membrane</keyword>
<evidence type="ECO:0000256" key="4">
    <source>
        <dbReference type="ARBA" id="ARBA00022989"/>
    </source>
</evidence>
<dbReference type="InterPro" id="IPR027304">
    <property type="entry name" value="Trigger_fact/SurA_dom_sf"/>
</dbReference>
<keyword evidence="5" id="KW-0472">Membrane</keyword>
<evidence type="ECO:0000313" key="10">
    <source>
        <dbReference type="Proteomes" id="UP001161388"/>
    </source>
</evidence>
<keyword evidence="9" id="KW-0413">Isomerase</keyword>
<keyword evidence="10" id="KW-1185">Reference proteome</keyword>
<name>A0ABQ5VII4_9RHOB</name>
<dbReference type="GO" id="GO:0016853">
    <property type="term" value="F:isomerase activity"/>
    <property type="evidence" value="ECO:0007669"/>
    <property type="project" value="UniProtKB-KW"/>
</dbReference>
<feature type="domain" description="PpiC" evidence="8">
    <location>
        <begin position="244"/>
        <end position="362"/>
    </location>
</feature>
<comment type="subcellular location">
    <subcellularLocation>
        <location evidence="1">Cell membrane</location>
        <topology evidence="1">Single-pass type II membrane protein</topology>
    </subcellularLocation>
</comment>
<dbReference type="SUPFAM" id="SSF54534">
    <property type="entry name" value="FKBP-like"/>
    <property type="match status" value="1"/>
</dbReference>
<dbReference type="EMBL" id="BSNL01000001">
    <property type="protein sequence ID" value="GLQ26879.1"/>
    <property type="molecule type" value="Genomic_DNA"/>
</dbReference>
<keyword evidence="4" id="KW-1133">Transmembrane helix</keyword>
<comment type="similarity">
    <text evidence="7">Belongs to the PpiD chaperone family.</text>
</comment>
<dbReference type="Pfam" id="PF13624">
    <property type="entry name" value="SurA_N_3"/>
    <property type="match status" value="1"/>
</dbReference>
<proteinExistence type="inferred from homology"/>
<evidence type="ECO:0000256" key="1">
    <source>
        <dbReference type="ARBA" id="ARBA00004401"/>
    </source>
</evidence>
<gene>
    <name evidence="9" type="primary">ybaU</name>
    <name evidence="9" type="ORF">GCM10007927_16820</name>
</gene>
<dbReference type="PANTHER" id="PTHR47529:SF1">
    <property type="entry name" value="PERIPLASMIC CHAPERONE PPID"/>
    <property type="match status" value="1"/>
</dbReference>
<sequence>MAKRSGIGKIAMWILLGLLFIGLGGFGAANLSGNIRSIGTVGTKSIPVDSYARQLQNEMQAISSQTGQPLPFARAQEIGLDRAVLQRLVRNRALDHETGELGLSIGDEALRNEILQIASFQGVNGEFDREGYRFALQQGGVSEAEFEISLREEAARTLLQGAVLGGVKMPATYAETLVNYVGEQRDFTWSLLEAESLTAPLPVPNEAELHSYYDENNDKFMLPDTKMITYALLTPDAMIDEVEVPEEELRAEYDARADVYNQPERRLVERLVFPDQETADQAAAALEVGGTRFRNLVEDRGLTLADIDLGDVGRLELDAAGEGVFSAAVGEVVGPLPTPLGPALFRVNGVLPAQAIAFEDARGDLQEELALARAVRAVEARAQDLDDQLAGGATLEQLADETKMTLGSIAWHADSSEDIAAYVDFREAARNLQAGDFAKIQQLEDGSIFAMRLDEELPARVNPFEDALEDVRATLSMEQTLAALTTQAEALVPTLDGAVGFEAAGLDAVIETDQRRNAFITNTPAGFMSDVFDMEIGEIRVLPNEDSVVIVRLDAINPASDAAENVALLSQLGAQMDQALAQDLFTIYADDVVRRAEPQIDQRALQAVHVNFP</sequence>
<dbReference type="PANTHER" id="PTHR47529">
    <property type="entry name" value="PEPTIDYL-PROLYL CIS-TRANS ISOMERASE D"/>
    <property type="match status" value="1"/>
</dbReference>
<keyword evidence="3" id="KW-0812">Transmembrane</keyword>
<evidence type="ECO:0000256" key="3">
    <source>
        <dbReference type="ARBA" id="ARBA00022692"/>
    </source>
</evidence>
<dbReference type="RefSeq" id="WP_284372445.1">
    <property type="nucleotide sequence ID" value="NZ_BSNL01000001.1"/>
</dbReference>
<comment type="caution">
    <text evidence="9">The sequence shown here is derived from an EMBL/GenBank/DDBJ whole genome shotgun (WGS) entry which is preliminary data.</text>
</comment>
<evidence type="ECO:0000256" key="7">
    <source>
        <dbReference type="ARBA" id="ARBA00038408"/>
    </source>
</evidence>
<evidence type="ECO:0000256" key="6">
    <source>
        <dbReference type="ARBA" id="ARBA00023186"/>
    </source>
</evidence>
<dbReference type="InterPro" id="IPR052029">
    <property type="entry name" value="PpiD_chaperone"/>
</dbReference>
<dbReference type="SUPFAM" id="SSF109998">
    <property type="entry name" value="Triger factor/SurA peptide-binding domain-like"/>
    <property type="match status" value="1"/>
</dbReference>
<dbReference type="Gene3D" id="1.10.4030.10">
    <property type="entry name" value="Porin chaperone SurA, peptide-binding domain"/>
    <property type="match status" value="1"/>
</dbReference>